<gene>
    <name evidence="5 8" type="primary">fmt</name>
    <name evidence="8" type="ORF">PYS61_05120</name>
</gene>
<dbReference type="CDD" id="cd08704">
    <property type="entry name" value="Met_tRNA_FMT_C"/>
    <property type="match status" value="1"/>
</dbReference>
<comment type="catalytic activity">
    <reaction evidence="5">
        <text>L-methionyl-tRNA(fMet) + (6R)-10-formyltetrahydrofolate = N-formyl-L-methionyl-tRNA(fMet) + (6S)-5,6,7,8-tetrahydrofolate + H(+)</text>
        <dbReference type="Rhea" id="RHEA:24380"/>
        <dbReference type="Rhea" id="RHEA-COMP:9952"/>
        <dbReference type="Rhea" id="RHEA-COMP:9953"/>
        <dbReference type="ChEBI" id="CHEBI:15378"/>
        <dbReference type="ChEBI" id="CHEBI:57453"/>
        <dbReference type="ChEBI" id="CHEBI:78530"/>
        <dbReference type="ChEBI" id="CHEBI:78844"/>
        <dbReference type="ChEBI" id="CHEBI:195366"/>
        <dbReference type="EC" id="2.1.2.9"/>
    </reaction>
</comment>
<dbReference type="Pfam" id="PF00551">
    <property type="entry name" value="Formyl_trans_N"/>
    <property type="match status" value="1"/>
</dbReference>
<evidence type="ECO:0000259" key="6">
    <source>
        <dbReference type="Pfam" id="PF00551"/>
    </source>
</evidence>
<dbReference type="InterPro" id="IPR005794">
    <property type="entry name" value="Fmt"/>
</dbReference>
<keyword evidence="4 5" id="KW-0648">Protein biosynthesis</keyword>
<comment type="function">
    <text evidence="5">Attaches a formyl group to the free amino group of methionyl-tRNA(fMet). The formyl group appears to play a dual role in the initiator identity of N-formylmethionyl-tRNA by promoting its recognition by IF2 and preventing the misappropriation of this tRNA by the elongation apparatus.</text>
</comment>
<sequence length="331" mass="36631">MGDYKRICFMGTADFAVPILKELIACDYYRPLALVTQPDTVIGRKRDLHMPPAKVTALEHSIPCLQFTTFKDLANVQALRDLDLDLIVTAAYGKILPSSVLDLPKFGAINIHGSLLPELRGASPIQTAILQGKQETGVSIIKMVKAMDAGCIYAQYRQAIGPDMTYKDLEASLANLAARNIVKFLDAYFANQVQGVEQDENSVTYCHLLQREDGQLNWHEPALNLYNKIRAFYPWPDTFTDYGGKTMKIYSAALPQISNLTPHQQQILNDSLQKIKSANTQPDGKVVLNKGCLLVACADGFLELQEIQFAGGKRLAAGEIAHNFPLLSQFN</sequence>
<dbReference type="CDD" id="cd08646">
    <property type="entry name" value="FMT_core_Met-tRNA-FMT_N"/>
    <property type="match status" value="1"/>
</dbReference>
<evidence type="ECO:0000256" key="4">
    <source>
        <dbReference type="ARBA" id="ARBA00022917"/>
    </source>
</evidence>
<feature type="binding site" evidence="5">
    <location>
        <begin position="114"/>
        <end position="117"/>
    </location>
    <ligand>
        <name>(6S)-5,6,7,8-tetrahydrofolate</name>
        <dbReference type="ChEBI" id="CHEBI:57453"/>
    </ligand>
</feature>
<reference evidence="8 9" key="1">
    <citation type="submission" date="2023-02" db="EMBL/GenBank/DDBJ databases">
        <title>Novel Oscillospiraceae bacterial genomes.</title>
        <authorList>
            <person name="Srinivasan S."/>
            <person name="Austin M.N."/>
            <person name="Fiedler T.L."/>
            <person name="Strenk S.M."/>
            <person name="Agnew K.J."/>
            <person name="Nagana Gowda G.A."/>
            <person name="Raftery D."/>
            <person name="Beamer M.A."/>
            <person name="Achilles S.L."/>
            <person name="Wiesenfeld H.C."/>
            <person name="Fredricks D.N."/>
            <person name="Hillier S.L."/>
        </authorList>
    </citation>
    <scope>NUCLEOTIDE SEQUENCE [LARGE SCALE GENOMIC DNA]</scope>
    <source>
        <strain evidence="8 9">CHIC02 1186E3-8</strain>
    </source>
</reference>
<dbReference type="InterPro" id="IPR036477">
    <property type="entry name" value="Formyl_transf_N_sf"/>
</dbReference>
<evidence type="ECO:0000256" key="5">
    <source>
        <dbReference type="HAMAP-Rule" id="MF_00182"/>
    </source>
</evidence>
<dbReference type="InterPro" id="IPR011034">
    <property type="entry name" value="Formyl_transferase-like_C_sf"/>
</dbReference>
<evidence type="ECO:0000313" key="9">
    <source>
        <dbReference type="Proteomes" id="UP001220478"/>
    </source>
</evidence>
<evidence type="ECO:0000256" key="2">
    <source>
        <dbReference type="ARBA" id="ARBA00012261"/>
    </source>
</evidence>
<dbReference type="PROSITE" id="PS00373">
    <property type="entry name" value="GART"/>
    <property type="match status" value="1"/>
</dbReference>
<name>A0ABY8C7I6_9FIRM</name>
<comment type="similarity">
    <text evidence="1 5">Belongs to the Fmt family.</text>
</comment>
<evidence type="ECO:0000259" key="7">
    <source>
        <dbReference type="Pfam" id="PF02911"/>
    </source>
</evidence>
<evidence type="ECO:0000313" key="8">
    <source>
        <dbReference type="EMBL" id="WEG35313.1"/>
    </source>
</evidence>
<dbReference type="EC" id="2.1.2.9" evidence="2 5"/>
<dbReference type="NCBIfam" id="TIGR00460">
    <property type="entry name" value="fmt"/>
    <property type="match status" value="1"/>
</dbReference>
<evidence type="ECO:0000256" key="3">
    <source>
        <dbReference type="ARBA" id="ARBA00022679"/>
    </source>
</evidence>
<dbReference type="SUPFAM" id="SSF53328">
    <property type="entry name" value="Formyltransferase"/>
    <property type="match status" value="1"/>
</dbReference>
<protein>
    <recommendedName>
        <fullName evidence="2 5">Methionyl-tRNA formyltransferase</fullName>
        <ecNumber evidence="2 5">2.1.2.9</ecNumber>
    </recommendedName>
</protein>
<dbReference type="InterPro" id="IPR005793">
    <property type="entry name" value="Formyl_trans_C"/>
</dbReference>
<feature type="domain" description="Formyl transferase C-terminal" evidence="7">
    <location>
        <begin position="209"/>
        <end position="322"/>
    </location>
</feature>
<keyword evidence="3 5" id="KW-0808">Transferase</keyword>
<feature type="domain" description="Formyl transferase N-terminal" evidence="6">
    <location>
        <begin position="6"/>
        <end position="182"/>
    </location>
</feature>
<dbReference type="Proteomes" id="UP001220478">
    <property type="component" value="Chromosome"/>
</dbReference>
<keyword evidence="9" id="KW-1185">Reference proteome</keyword>
<dbReference type="InterPro" id="IPR001555">
    <property type="entry name" value="GART_AS"/>
</dbReference>
<dbReference type="InterPro" id="IPR002376">
    <property type="entry name" value="Formyl_transf_N"/>
</dbReference>
<dbReference type="InterPro" id="IPR044135">
    <property type="entry name" value="Met-tRNA-FMT_C"/>
</dbReference>
<dbReference type="EMBL" id="CP118868">
    <property type="protein sequence ID" value="WEG35313.1"/>
    <property type="molecule type" value="Genomic_DNA"/>
</dbReference>
<proteinExistence type="inferred from homology"/>
<dbReference type="HAMAP" id="MF_00182">
    <property type="entry name" value="Formyl_trans"/>
    <property type="match status" value="1"/>
</dbReference>
<dbReference type="PANTHER" id="PTHR11138:SF5">
    <property type="entry name" value="METHIONYL-TRNA FORMYLTRANSFERASE, MITOCHONDRIAL"/>
    <property type="match status" value="1"/>
</dbReference>
<dbReference type="GO" id="GO:0004479">
    <property type="term" value="F:methionyl-tRNA formyltransferase activity"/>
    <property type="evidence" value="ECO:0007669"/>
    <property type="project" value="UniProtKB-EC"/>
</dbReference>
<dbReference type="Pfam" id="PF02911">
    <property type="entry name" value="Formyl_trans_C"/>
    <property type="match status" value="1"/>
</dbReference>
<dbReference type="InterPro" id="IPR041711">
    <property type="entry name" value="Met-tRNA-FMT_N"/>
</dbReference>
<dbReference type="RefSeq" id="WP_315567653.1">
    <property type="nucleotide sequence ID" value="NZ_CP118866.1"/>
</dbReference>
<accession>A0ABY8C7I6</accession>
<dbReference type="PANTHER" id="PTHR11138">
    <property type="entry name" value="METHIONYL-TRNA FORMYLTRANSFERASE"/>
    <property type="match status" value="1"/>
</dbReference>
<evidence type="ECO:0000256" key="1">
    <source>
        <dbReference type="ARBA" id="ARBA00010699"/>
    </source>
</evidence>
<dbReference type="SUPFAM" id="SSF50486">
    <property type="entry name" value="FMT C-terminal domain-like"/>
    <property type="match status" value="1"/>
</dbReference>
<dbReference type="Gene3D" id="3.40.50.12230">
    <property type="match status" value="1"/>
</dbReference>
<organism evidence="8 9">
    <name type="scientific">Amygdalobacter indicium</name>
    <dbReference type="NCBI Taxonomy" id="3029272"/>
    <lineage>
        <taxon>Bacteria</taxon>
        <taxon>Bacillati</taxon>
        <taxon>Bacillota</taxon>
        <taxon>Clostridia</taxon>
        <taxon>Eubacteriales</taxon>
        <taxon>Oscillospiraceae</taxon>
        <taxon>Amygdalobacter</taxon>
    </lineage>
</organism>